<dbReference type="Proteomes" id="UP000199589">
    <property type="component" value="Unassembled WGS sequence"/>
</dbReference>
<dbReference type="InterPro" id="IPR029491">
    <property type="entry name" value="Helicase_HTH"/>
</dbReference>
<proteinExistence type="predicted"/>
<dbReference type="AlphaFoldDB" id="A0A1I3VQB3"/>
<feature type="domain" description="Helicase Helix-turn-helix" evidence="1">
    <location>
        <begin position="261"/>
        <end position="345"/>
    </location>
</feature>
<sequence>MNSNHEYITYFILSLFNKDSPLSSAQLIHIFHGRRTPSMLFKVEREKLYTPFGLFKTLTKDKLDQYLNELIKLKWLDINENNGYILSDNGSLALEKYFSDKDYPAKIASLENATIRTPFFYQFQLVSQIFSEAIYSNKQYRPTIKDPIHQTAVKEWLATLDESLHNLSKCWSNELSLVLENLTEEEALILVWKLTGHELVGKTNRQLAESLSLDTVELYILLNQAIEQLIDLIEKSEYTLLKSFLHQTKKNYYYGLSRSTYLTASYIRKGNNLADIALKRNLKLSTIQEHILEIALVKQSFNFRPFIPEKIYIQLHQSFETNPYFSFQKAKQENSNIQFMWYRLVEIERIRNESISN</sequence>
<accession>A0A1I3VQB3</accession>
<gene>
    <name evidence="2" type="ORF">SAMN04488569_100469</name>
</gene>
<evidence type="ECO:0000313" key="3">
    <source>
        <dbReference type="Proteomes" id="UP000199589"/>
    </source>
</evidence>
<dbReference type="EMBL" id="FOSJ01000004">
    <property type="protein sequence ID" value="SFJ97435.1"/>
    <property type="molecule type" value="Genomic_DNA"/>
</dbReference>
<dbReference type="Pfam" id="PF14493">
    <property type="entry name" value="HTH_40"/>
    <property type="match status" value="1"/>
</dbReference>
<dbReference type="OrthoDB" id="2168040at2"/>
<keyword evidence="3" id="KW-1185">Reference proteome</keyword>
<protein>
    <submittedName>
        <fullName evidence="2">Ribulose-phosphate 3-epimerase</fullName>
    </submittedName>
</protein>
<name>A0A1I3VQB3_9LACT</name>
<organism evidence="2 3">
    <name type="scientific">Marinilactibacillus piezotolerans</name>
    <dbReference type="NCBI Taxonomy" id="258723"/>
    <lineage>
        <taxon>Bacteria</taxon>
        <taxon>Bacillati</taxon>
        <taxon>Bacillota</taxon>
        <taxon>Bacilli</taxon>
        <taxon>Lactobacillales</taxon>
        <taxon>Carnobacteriaceae</taxon>
        <taxon>Marinilactibacillus</taxon>
    </lineage>
</organism>
<evidence type="ECO:0000259" key="1">
    <source>
        <dbReference type="Pfam" id="PF14493"/>
    </source>
</evidence>
<dbReference type="RefSeq" id="WP_091895807.1">
    <property type="nucleotide sequence ID" value="NZ_FOSJ01000004.1"/>
</dbReference>
<reference evidence="3" key="1">
    <citation type="submission" date="2016-10" db="EMBL/GenBank/DDBJ databases">
        <authorList>
            <person name="Varghese N."/>
            <person name="Submissions S."/>
        </authorList>
    </citation>
    <scope>NUCLEOTIDE SEQUENCE [LARGE SCALE GENOMIC DNA]</scope>
    <source>
        <strain evidence="3">DSM 16108</strain>
    </source>
</reference>
<evidence type="ECO:0000313" key="2">
    <source>
        <dbReference type="EMBL" id="SFJ97435.1"/>
    </source>
</evidence>